<dbReference type="Proteomes" id="UP000030680">
    <property type="component" value="Unassembled WGS sequence"/>
</dbReference>
<dbReference type="InterPro" id="IPR015943">
    <property type="entry name" value="WD40/YVTN_repeat-like_dom_sf"/>
</dbReference>
<evidence type="ECO:0000313" key="1">
    <source>
        <dbReference type="EMBL" id="EME32352.1"/>
    </source>
</evidence>
<organism evidence="1 2">
    <name type="scientific">Galdieria sulphuraria</name>
    <name type="common">Red alga</name>
    <dbReference type="NCBI Taxonomy" id="130081"/>
    <lineage>
        <taxon>Eukaryota</taxon>
        <taxon>Rhodophyta</taxon>
        <taxon>Bangiophyceae</taxon>
        <taxon>Galdieriales</taxon>
        <taxon>Galdieriaceae</taxon>
        <taxon>Galdieria</taxon>
    </lineage>
</organism>
<evidence type="ECO:0000313" key="2">
    <source>
        <dbReference type="Proteomes" id="UP000030680"/>
    </source>
</evidence>
<reference evidence="2" key="1">
    <citation type="journal article" date="2013" name="Science">
        <title>Gene transfer from bacteria and archaea facilitated evolution of an extremophilic eukaryote.</title>
        <authorList>
            <person name="Schonknecht G."/>
            <person name="Chen W.H."/>
            <person name="Ternes C.M."/>
            <person name="Barbier G.G."/>
            <person name="Shrestha R.P."/>
            <person name="Stanke M."/>
            <person name="Brautigam A."/>
            <person name="Baker B.J."/>
            <person name="Banfield J.F."/>
            <person name="Garavito R.M."/>
            <person name="Carr K."/>
            <person name="Wilkerson C."/>
            <person name="Rensing S.A."/>
            <person name="Gagneul D."/>
            <person name="Dickenson N.E."/>
            <person name="Oesterhelt C."/>
            <person name="Lercher M.J."/>
            <person name="Weber A.P."/>
        </authorList>
    </citation>
    <scope>NUCLEOTIDE SEQUENCE [LARGE SCALE GENOMIC DNA]</scope>
    <source>
        <strain evidence="2">074W</strain>
    </source>
</reference>
<dbReference type="AlphaFoldDB" id="M2XQ72"/>
<keyword evidence="2" id="KW-1185">Reference proteome</keyword>
<dbReference type="Gene3D" id="2.130.10.10">
    <property type="entry name" value="YVTN repeat-like/Quinoprotein amine dehydrogenase"/>
    <property type="match status" value="1"/>
</dbReference>
<gene>
    <name evidence="1" type="ORF">Gasu_04440</name>
</gene>
<dbReference type="EMBL" id="KB454486">
    <property type="protein sequence ID" value="EME32352.1"/>
    <property type="molecule type" value="Genomic_DNA"/>
</dbReference>
<name>M2XQ72_GALSU</name>
<dbReference type="GeneID" id="17090941"/>
<dbReference type="OrthoDB" id="10344139at2759"/>
<dbReference type="KEGG" id="gsl:Gasu_04440"/>
<protein>
    <submittedName>
        <fullName evidence="1">Uncharacterized protein</fullName>
    </submittedName>
</protein>
<sequence length="492" mass="55879">MGKDGWQQTDIQSFLWKQVPTTTRCNDHQVQLRSPKIVHNPCHSLVDGLHRRGQFQLSQAQLTKLVQKIRKERFLDHFIVDHQPHRHVSSIEFDAQDAIFALAYSERNIEIHEFVPFLLQRYHYDDCGNKSTMRATTADTLRLRLDTRQRKHSVSKFSPVAHNLLACGFRNCHVAWLFDLERCSETEPTQVIGQNESLAVGCQSMCFGSQAYHHASCLACACNDGFGRIYDIRSRQVSSACMVLRGRISQWHLATAILLDDHFVYMGYQSGEMAQFDLRMTESSYASPLRIWNHENLIGKNNETPGNVSNQCCSAIDDIFKDPFFPSLLIVKNRDGLVMGIDTQRNKTAFIQGSPASTSMERSVPIAGKPKRPRIYGIEETVFNEDSFFTQTPVELQDDDMLFSLALRVKRAHRLQCFFGCDRNGANIIFPDPFSSNLRLVDILECVKKGSRCAERKILVDVNSLPCAVAIHKPTNHALVGLLNGKTLVFEL</sequence>
<dbReference type="InterPro" id="IPR036322">
    <property type="entry name" value="WD40_repeat_dom_sf"/>
</dbReference>
<dbReference type="SUPFAM" id="SSF50978">
    <property type="entry name" value="WD40 repeat-like"/>
    <property type="match status" value="1"/>
</dbReference>
<dbReference type="Gramene" id="EME32352">
    <property type="protein sequence ID" value="EME32352"/>
    <property type="gene ID" value="Gasu_04440"/>
</dbReference>
<accession>M2XQ72</accession>
<proteinExistence type="predicted"/>
<dbReference type="RefSeq" id="XP_005708872.1">
    <property type="nucleotide sequence ID" value="XM_005708815.1"/>
</dbReference>